<dbReference type="Pfam" id="PF00353">
    <property type="entry name" value="HemolysinCabind"/>
    <property type="match status" value="2"/>
</dbReference>
<dbReference type="SUPFAM" id="SSF51120">
    <property type="entry name" value="beta-Roll"/>
    <property type="match status" value="2"/>
</dbReference>
<comment type="caution">
    <text evidence="1">The sequence shown here is derived from an EMBL/GenBank/DDBJ whole genome shotgun (WGS) entry which is preliminary data.</text>
</comment>
<dbReference type="InterPro" id="IPR011049">
    <property type="entry name" value="Serralysin-like_metalloprot_C"/>
</dbReference>
<sequence length="476" mass="48287">MTTTMTITGASGVVTLQGATGRAEGPVGTLQSKINNDINNGTAKAFQLNPDSGNPDVPAGVAAVGIIDDAGTYQIPSLYQYVVIADSAETGNITLNNNGLSANINILAGRQSGFTYNAGSESGQIMNTAGSLVFNGEGQSGRWTIYTGEGNSTVRGSNGNNQINTGVGQNLVTLGSGNNRVYSEGSDTITGGVGGYNALTLTGANSQVKLSENTLINDLGNHNTFDLGKNSTVTGGTNATVTFQEGPNNELLSGTAITVSAVNGADLKVTQGSDANISVDGNLNFFNGYGQTTLTSKGQVVAFGARGSFGESQSSYTLNAVGDKSALFVADAGNESLNASGSTASVQIYANTVSGGGTNFVGIGGSGDDVLTAGTGNTTFTGGAGNNLFMFTKDNSQNGSTVITDFVNEGSHNTIGLFNYGLDTNSLATLLQNSQNDAQGNAVLNIDGQHTITIQNVSVSQLNTDQFLVANNNSAA</sequence>
<name>A0ABT6Q181_9PROT</name>
<proteinExistence type="predicted"/>
<dbReference type="EMBL" id="JASBAO010000001">
    <property type="protein sequence ID" value="MDI2090876.1"/>
    <property type="molecule type" value="Genomic_DNA"/>
</dbReference>
<gene>
    <name evidence="1" type="ORF">QJV27_05750</name>
</gene>
<accession>A0ABT6Q181</accession>
<dbReference type="Gene3D" id="2.150.10.10">
    <property type="entry name" value="Serralysin-like metalloprotease, C-terminal"/>
    <property type="match status" value="1"/>
</dbReference>
<reference evidence="1" key="1">
    <citation type="submission" date="2023-05" db="EMBL/GenBank/DDBJ databases">
        <title>Whole genome sequence of Commensalibacter sp.</title>
        <authorList>
            <person name="Charoenyingcharoen P."/>
            <person name="Yukphan P."/>
        </authorList>
    </citation>
    <scope>NUCLEOTIDE SEQUENCE</scope>
    <source>
        <strain evidence="1">TBRC 16381</strain>
    </source>
</reference>
<dbReference type="InterPro" id="IPR001343">
    <property type="entry name" value="Hemolysn_Ca-bd"/>
</dbReference>
<evidence type="ECO:0000313" key="2">
    <source>
        <dbReference type="Proteomes" id="UP001431634"/>
    </source>
</evidence>
<protein>
    <submittedName>
        <fullName evidence="1">Uncharacterized protein</fullName>
    </submittedName>
</protein>
<dbReference type="Proteomes" id="UP001431634">
    <property type="component" value="Unassembled WGS sequence"/>
</dbReference>
<organism evidence="1 2">
    <name type="scientific">Commensalibacter oyaizuii</name>
    <dbReference type="NCBI Taxonomy" id="3043873"/>
    <lineage>
        <taxon>Bacteria</taxon>
        <taxon>Pseudomonadati</taxon>
        <taxon>Pseudomonadota</taxon>
        <taxon>Alphaproteobacteria</taxon>
        <taxon>Acetobacterales</taxon>
        <taxon>Acetobacteraceae</taxon>
    </lineage>
</organism>
<evidence type="ECO:0000313" key="1">
    <source>
        <dbReference type="EMBL" id="MDI2090876.1"/>
    </source>
</evidence>
<dbReference type="RefSeq" id="WP_281447995.1">
    <property type="nucleotide sequence ID" value="NZ_JASBAO010000001.1"/>
</dbReference>
<keyword evidence="2" id="KW-1185">Reference proteome</keyword>